<evidence type="ECO:0000256" key="1">
    <source>
        <dbReference type="SAM" id="MobiDB-lite"/>
    </source>
</evidence>
<organism evidence="3 4">
    <name type="scientific">Actinomadura violacea</name>
    <dbReference type="NCBI Taxonomy" id="2819934"/>
    <lineage>
        <taxon>Bacteria</taxon>
        <taxon>Bacillati</taxon>
        <taxon>Actinomycetota</taxon>
        <taxon>Actinomycetes</taxon>
        <taxon>Streptosporangiales</taxon>
        <taxon>Thermomonosporaceae</taxon>
        <taxon>Actinomadura</taxon>
    </lineage>
</organism>
<dbReference type="EMBL" id="JAGEPF010000008">
    <property type="protein sequence ID" value="MBO2458811.1"/>
    <property type="molecule type" value="Genomic_DNA"/>
</dbReference>
<protein>
    <submittedName>
        <fullName evidence="3">Uncharacterized protein</fullName>
    </submittedName>
</protein>
<dbReference type="RefSeq" id="WP_208241018.1">
    <property type="nucleotide sequence ID" value="NZ_JAGEPF010000008.1"/>
</dbReference>
<keyword evidence="4" id="KW-1185">Reference proteome</keyword>
<feature type="region of interest" description="Disordered" evidence="1">
    <location>
        <begin position="1"/>
        <end position="24"/>
    </location>
</feature>
<dbReference type="Proteomes" id="UP000680206">
    <property type="component" value="Unassembled WGS sequence"/>
</dbReference>
<keyword evidence="2" id="KW-1133">Transmembrane helix</keyword>
<evidence type="ECO:0000313" key="4">
    <source>
        <dbReference type="Proteomes" id="UP000680206"/>
    </source>
</evidence>
<accession>A0ABS3RQ88</accession>
<keyword evidence="2" id="KW-0472">Membrane</keyword>
<comment type="caution">
    <text evidence="3">The sequence shown here is derived from an EMBL/GenBank/DDBJ whole genome shotgun (WGS) entry which is preliminary data.</text>
</comment>
<keyword evidence="2" id="KW-0812">Transmembrane</keyword>
<sequence>MTRTEADRGAAVTRTDLPARRGPATRPAVPARAYRIAGVAMGAVWAWNAGQPLWEHALKFGLLLFVGAPLLHLLQKRRAAAHPAGGPRLRLVPVVAAKAAVLAAALLASYLLRSVPHGDLYVAAGLAVAIAGFGPLLHRHFVTG</sequence>
<reference evidence="3 4" key="1">
    <citation type="submission" date="2021-03" db="EMBL/GenBank/DDBJ databases">
        <title>Actinomadura violae sp. nov., isolated from lichen in Thailand.</title>
        <authorList>
            <person name="Kanchanasin P."/>
            <person name="Saeng-In P."/>
            <person name="Phongsopitanun W."/>
            <person name="Yuki M."/>
            <person name="Kudo T."/>
            <person name="Ohkuma M."/>
            <person name="Tanasupawat S."/>
        </authorList>
    </citation>
    <scope>NUCLEOTIDE SEQUENCE [LARGE SCALE GENOMIC DNA]</scope>
    <source>
        <strain evidence="3 4">LCR2-06</strain>
    </source>
</reference>
<evidence type="ECO:0000256" key="2">
    <source>
        <dbReference type="SAM" id="Phobius"/>
    </source>
</evidence>
<evidence type="ECO:0000313" key="3">
    <source>
        <dbReference type="EMBL" id="MBO2458811.1"/>
    </source>
</evidence>
<proteinExistence type="predicted"/>
<name>A0ABS3RQ88_9ACTN</name>
<feature type="transmembrane region" description="Helical" evidence="2">
    <location>
        <begin position="118"/>
        <end position="137"/>
    </location>
</feature>
<feature type="transmembrane region" description="Helical" evidence="2">
    <location>
        <begin position="95"/>
        <end position="112"/>
    </location>
</feature>
<gene>
    <name evidence="3" type="ORF">J4709_14625</name>
</gene>